<dbReference type="Gene3D" id="1.20.5.1030">
    <property type="entry name" value="Preprotein translocase secy subunit"/>
    <property type="match status" value="1"/>
</dbReference>
<dbReference type="InterPro" id="IPR005807">
    <property type="entry name" value="SecE_bac"/>
</dbReference>
<dbReference type="Proteomes" id="UP000050509">
    <property type="component" value="Unassembled WGS sequence"/>
</dbReference>
<dbReference type="Pfam" id="PF00584">
    <property type="entry name" value="SecE"/>
    <property type="match status" value="1"/>
</dbReference>
<organism evidence="10 11">
    <name type="scientific">Kouleothrix aurantiaca</name>
    <dbReference type="NCBI Taxonomy" id="186479"/>
    <lineage>
        <taxon>Bacteria</taxon>
        <taxon>Bacillati</taxon>
        <taxon>Chloroflexota</taxon>
        <taxon>Chloroflexia</taxon>
        <taxon>Chloroflexales</taxon>
        <taxon>Roseiflexineae</taxon>
        <taxon>Roseiflexaceae</taxon>
        <taxon>Kouleothrix</taxon>
    </lineage>
</organism>
<keyword evidence="3" id="KW-1003">Cell membrane</keyword>
<accession>A0A0P9FH23</accession>
<evidence type="ECO:0000256" key="6">
    <source>
        <dbReference type="ARBA" id="ARBA00022989"/>
    </source>
</evidence>
<evidence type="ECO:0000313" key="10">
    <source>
        <dbReference type="EMBL" id="KPV52433.1"/>
    </source>
</evidence>
<gene>
    <name evidence="10" type="ORF">SE17_15550</name>
</gene>
<dbReference type="GO" id="GO:0009306">
    <property type="term" value="P:protein secretion"/>
    <property type="evidence" value="ECO:0007669"/>
    <property type="project" value="InterPro"/>
</dbReference>
<evidence type="ECO:0000256" key="4">
    <source>
        <dbReference type="ARBA" id="ARBA00022692"/>
    </source>
</evidence>
<dbReference type="GO" id="GO:0006886">
    <property type="term" value="P:intracellular protein transport"/>
    <property type="evidence" value="ECO:0007669"/>
    <property type="project" value="InterPro"/>
</dbReference>
<evidence type="ECO:0000256" key="9">
    <source>
        <dbReference type="SAM" id="Phobius"/>
    </source>
</evidence>
<dbReference type="InterPro" id="IPR038379">
    <property type="entry name" value="SecE_sf"/>
</dbReference>
<dbReference type="NCBIfam" id="TIGR00964">
    <property type="entry name" value="secE_bact"/>
    <property type="match status" value="1"/>
</dbReference>
<protein>
    <submittedName>
        <fullName evidence="10">Preprotein translocase subunit SecE</fullName>
    </submittedName>
</protein>
<evidence type="ECO:0000256" key="2">
    <source>
        <dbReference type="ARBA" id="ARBA00022448"/>
    </source>
</evidence>
<comment type="subcellular location">
    <subcellularLocation>
        <location evidence="1">Membrane</location>
    </subcellularLocation>
</comment>
<dbReference type="InterPro" id="IPR001901">
    <property type="entry name" value="Translocase_SecE/Sec61-g"/>
</dbReference>
<dbReference type="PATRIC" id="fig|186479.3.peg.8962"/>
<dbReference type="PANTHER" id="PTHR33910:SF1">
    <property type="entry name" value="PROTEIN TRANSLOCASE SUBUNIT SECE"/>
    <property type="match status" value="1"/>
</dbReference>
<feature type="non-terminal residue" evidence="10">
    <location>
        <position position="1"/>
    </location>
</feature>
<feature type="transmembrane region" description="Helical" evidence="9">
    <location>
        <begin position="34"/>
        <end position="54"/>
    </location>
</feature>
<dbReference type="GO" id="GO:0008320">
    <property type="term" value="F:protein transmembrane transporter activity"/>
    <property type="evidence" value="ECO:0007669"/>
    <property type="project" value="InterPro"/>
</dbReference>
<dbReference type="GO" id="GO:0043952">
    <property type="term" value="P:protein transport by the Sec complex"/>
    <property type="evidence" value="ECO:0007669"/>
    <property type="project" value="TreeGrafter"/>
</dbReference>
<dbReference type="EMBL" id="LJCR01000546">
    <property type="protein sequence ID" value="KPV52433.1"/>
    <property type="molecule type" value="Genomic_DNA"/>
</dbReference>
<evidence type="ECO:0000256" key="3">
    <source>
        <dbReference type="ARBA" id="ARBA00022475"/>
    </source>
</evidence>
<evidence type="ECO:0000313" key="11">
    <source>
        <dbReference type="Proteomes" id="UP000050509"/>
    </source>
</evidence>
<evidence type="ECO:0000256" key="7">
    <source>
        <dbReference type="ARBA" id="ARBA00023010"/>
    </source>
</evidence>
<keyword evidence="8 9" id="KW-0472">Membrane</keyword>
<dbReference type="GO" id="GO:0006605">
    <property type="term" value="P:protein targeting"/>
    <property type="evidence" value="ECO:0007669"/>
    <property type="project" value="InterPro"/>
</dbReference>
<dbReference type="PANTHER" id="PTHR33910">
    <property type="entry name" value="PROTEIN TRANSLOCASE SUBUNIT SECE"/>
    <property type="match status" value="1"/>
</dbReference>
<keyword evidence="5" id="KW-0653">Protein transport</keyword>
<dbReference type="AlphaFoldDB" id="A0A0P9FH23"/>
<keyword evidence="6 9" id="KW-1133">Transmembrane helix</keyword>
<comment type="caution">
    <text evidence="10">The sequence shown here is derived from an EMBL/GenBank/DDBJ whole genome shotgun (WGS) entry which is preliminary data.</text>
</comment>
<keyword evidence="11" id="KW-1185">Reference proteome</keyword>
<keyword evidence="2" id="KW-0813">Transport</keyword>
<keyword evidence="7" id="KW-0811">Translocation</keyword>
<dbReference type="GO" id="GO:0005886">
    <property type="term" value="C:plasma membrane"/>
    <property type="evidence" value="ECO:0007669"/>
    <property type="project" value="TreeGrafter"/>
</dbReference>
<evidence type="ECO:0000256" key="8">
    <source>
        <dbReference type="ARBA" id="ARBA00023136"/>
    </source>
</evidence>
<proteinExistence type="inferred from homology"/>
<keyword evidence="4 9" id="KW-0812">Transmembrane</keyword>
<name>A0A0P9FH23_9CHLR</name>
<sequence length="70" mass="7972">AVEKEQNENSLVRTLREIRSEMKKVVWPTREETVRLTVVVIVLSAIISIVLFTADSIFQYLILALQNAVS</sequence>
<evidence type="ECO:0000256" key="1">
    <source>
        <dbReference type="ARBA" id="ARBA00004370"/>
    </source>
</evidence>
<dbReference type="HAMAP" id="MF_00422">
    <property type="entry name" value="SecE"/>
    <property type="match status" value="1"/>
</dbReference>
<reference evidence="10 11" key="1">
    <citation type="submission" date="2015-09" db="EMBL/GenBank/DDBJ databases">
        <title>Draft genome sequence of Kouleothrix aurantiaca JCM 19913.</title>
        <authorList>
            <person name="Hemp J."/>
        </authorList>
    </citation>
    <scope>NUCLEOTIDE SEQUENCE [LARGE SCALE GENOMIC DNA]</scope>
    <source>
        <strain evidence="10 11">COM-B</strain>
    </source>
</reference>
<evidence type="ECO:0000256" key="5">
    <source>
        <dbReference type="ARBA" id="ARBA00022927"/>
    </source>
</evidence>